<accession>A0A5B9DJ08</accession>
<evidence type="ECO:0000313" key="3">
    <source>
        <dbReference type="EMBL" id="QEE18822.1"/>
    </source>
</evidence>
<keyword evidence="4" id="KW-1185">Reference proteome</keyword>
<proteinExistence type="predicted"/>
<sequence>MTLAVRLWRLASIPVGEHSGACENVPLSFRFPGSHALIGHAPDADASALHRPRTRSPVQGRSRVRASIPPRRGRRPWLARARRGAHQRRRPAGRALGRPAVTSLPIVELRRYRLHPGQRDTLIDLFENEFLESQDDVGAHVLGQFRVDGAPDQFVWLRGFEAFDDRRTALDAFYGGPVWRAHRDRANATMADSDDVHLLSTMAPQDGFVRPARPRRPRGAFATNGSRFIVMLYRLADNGRAAEFDARLRAALAETGIDPLASFFTLAAENNYPRLPIHTDDPVHVVLLRFDNAVGLETWLQAPPAGLSDFLKAPPETLILQPTARSLLR</sequence>
<name>A0A5B9DJ08_9HYPH</name>
<dbReference type="InterPro" id="IPR011008">
    <property type="entry name" value="Dimeric_a/b-barrel"/>
</dbReference>
<organism evidence="3 4">
    <name type="scientific">Paradevosia tibetensis</name>
    <dbReference type="NCBI Taxonomy" id="1447062"/>
    <lineage>
        <taxon>Bacteria</taxon>
        <taxon>Pseudomonadati</taxon>
        <taxon>Pseudomonadota</taxon>
        <taxon>Alphaproteobacteria</taxon>
        <taxon>Hyphomicrobiales</taxon>
        <taxon>Devosiaceae</taxon>
        <taxon>Paradevosia</taxon>
    </lineage>
</organism>
<evidence type="ECO:0000256" key="1">
    <source>
        <dbReference type="SAM" id="MobiDB-lite"/>
    </source>
</evidence>
<dbReference type="Proteomes" id="UP000321062">
    <property type="component" value="Chromosome"/>
</dbReference>
<dbReference type="EMBL" id="CP041690">
    <property type="protein sequence ID" value="QEE18822.1"/>
    <property type="molecule type" value="Genomic_DNA"/>
</dbReference>
<dbReference type="Pfam" id="PF07978">
    <property type="entry name" value="NIPSNAP"/>
    <property type="match status" value="1"/>
</dbReference>
<gene>
    <name evidence="3" type="ORF">FNA67_00885</name>
</gene>
<dbReference type="SUPFAM" id="SSF54909">
    <property type="entry name" value="Dimeric alpha+beta barrel"/>
    <property type="match status" value="1"/>
</dbReference>
<dbReference type="KEGG" id="yti:FNA67_00885"/>
<protein>
    <submittedName>
        <fullName evidence="3">NIPSNAP family protein</fullName>
    </submittedName>
</protein>
<dbReference type="InterPro" id="IPR012577">
    <property type="entry name" value="NIPSNAP"/>
</dbReference>
<dbReference type="OrthoDB" id="9809695at2"/>
<dbReference type="AlphaFoldDB" id="A0A5B9DJ08"/>
<feature type="region of interest" description="Disordered" evidence="1">
    <location>
        <begin position="43"/>
        <end position="69"/>
    </location>
</feature>
<feature type="domain" description="NIPSNAP" evidence="2">
    <location>
        <begin position="107"/>
        <end position="189"/>
    </location>
</feature>
<evidence type="ECO:0000259" key="2">
    <source>
        <dbReference type="Pfam" id="PF07978"/>
    </source>
</evidence>
<dbReference type="Gene3D" id="3.30.70.100">
    <property type="match status" value="1"/>
</dbReference>
<reference evidence="3 4" key="1">
    <citation type="journal article" date="2015" name="Int. J. Syst. Evol. Microbiol.">
        <title>Youhaiella tibetensis gen. nov., sp. nov., isolated from subsurface sediment.</title>
        <authorList>
            <person name="Wang Y.X."/>
            <person name="Huang F.Q."/>
            <person name="Nogi Y."/>
            <person name="Pang S.J."/>
            <person name="Wang P.K."/>
            <person name="Lv J."/>
        </authorList>
    </citation>
    <scope>NUCLEOTIDE SEQUENCE [LARGE SCALE GENOMIC DNA]</scope>
    <source>
        <strain evidence="4">fig4</strain>
    </source>
</reference>
<evidence type="ECO:0000313" key="4">
    <source>
        <dbReference type="Proteomes" id="UP000321062"/>
    </source>
</evidence>